<organism evidence="1">
    <name type="scientific">Opuntia streptacantha</name>
    <name type="common">Prickly pear cactus</name>
    <name type="synonym">Opuntia cardona</name>
    <dbReference type="NCBI Taxonomy" id="393608"/>
    <lineage>
        <taxon>Eukaryota</taxon>
        <taxon>Viridiplantae</taxon>
        <taxon>Streptophyta</taxon>
        <taxon>Embryophyta</taxon>
        <taxon>Tracheophyta</taxon>
        <taxon>Spermatophyta</taxon>
        <taxon>Magnoliopsida</taxon>
        <taxon>eudicotyledons</taxon>
        <taxon>Gunneridae</taxon>
        <taxon>Pentapetalae</taxon>
        <taxon>Caryophyllales</taxon>
        <taxon>Cactineae</taxon>
        <taxon>Cactaceae</taxon>
        <taxon>Opuntioideae</taxon>
        <taxon>Opuntia</taxon>
    </lineage>
</organism>
<name>A0A7C9AD52_OPUST</name>
<proteinExistence type="predicted"/>
<reference evidence="1" key="2">
    <citation type="submission" date="2020-07" db="EMBL/GenBank/DDBJ databases">
        <authorList>
            <person name="Vera ALvarez R."/>
            <person name="Arias-Moreno D.M."/>
            <person name="Jimenez-Jacinto V."/>
            <person name="Jimenez-Bremont J.F."/>
            <person name="Swaminathan K."/>
            <person name="Moose S.P."/>
            <person name="Guerrero-Gonzalez M.L."/>
            <person name="Marino-Ramirez L."/>
            <person name="Landsman D."/>
            <person name="Rodriguez-Kessler M."/>
            <person name="Delgado-Sanchez P."/>
        </authorList>
    </citation>
    <scope>NUCLEOTIDE SEQUENCE</scope>
    <source>
        <tissue evidence="1">Cladode</tissue>
    </source>
</reference>
<dbReference type="AlphaFoldDB" id="A0A7C9AD52"/>
<evidence type="ECO:0000313" key="1">
    <source>
        <dbReference type="EMBL" id="MBA4665552.1"/>
    </source>
</evidence>
<accession>A0A7C9AD52</accession>
<protein>
    <submittedName>
        <fullName evidence="1">Uncharacterized protein</fullName>
    </submittedName>
</protein>
<sequence>MDATRDDEGFISDEKPTWAHPKSVSWHSRWSSRRMLEDFMSPWMMWGLECSWRWSRVWASWYAIDILCVQVSVRLGFFWVVFCEEGLWLCRQSWRFPFGMYSNTSTPSSLSSQKPRSLTMWA</sequence>
<reference evidence="1" key="1">
    <citation type="journal article" date="2013" name="J. Plant Res.">
        <title>Effect of fungi and light on seed germination of three Opuntia species from semiarid lands of central Mexico.</title>
        <authorList>
            <person name="Delgado-Sanchez P."/>
            <person name="Jimenez-Bremont J.F."/>
            <person name="Guerrero-Gonzalez Mde L."/>
            <person name="Flores J."/>
        </authorList>
    </citation>
    <scope>NUCLEOTIDE SEQUENCE</scope>
    <source>
        <tissue evidence="1">Cladode</tissue>
    </source>
</reference>
<dbReference type="EMBL" id="GISG01227586">
    <property type="protein sequence ID" value="MBA4665552.1"/>
    <property type="molecule type" value="Transcribed_RNA"/>
</dbReference>